<evidence type="ECO:0000313" key="7">
    <source>
        <dbReference type="Proteomes" id="UP001595528"/>
    </source>
</evidence>
<protein>
    <submittedName>
        <fullName evidence="6">ParB/RepB/Spo0J family partition protein</fullName>
    </submittedName>
</protein>
<name>A0ABV7KUV2_9PROT</name>
<organism evidence="6 7">
    <name type="scientific">Marinibaculum pumilum</name>
    <dbReference type="NCBI Taxonomy" id="1766165"/>
    <lineage>
        <taxon>Bacteria</taxon>
        <taxon>Pseudomonadati</taxon>
        <taxon>Pseudomonadota</taxon>
        <taxon>Alphaproteobacteria</taxon>
        <taxon>Rhodospirillales</taxon>
        <taxon>Rhodospirillaceae</taxon>
        <taxon>Marinibaculum</taxon>
    </lineage>
</organism>
<proteinExistence type="inferred from homology"/>
<evidence type="ECO:0000256" key="4">
    <source>
        <dbReference type="ARBA" id="ARBA00025472"/>
    </source>
</evidence>
<evidence type="ECO:0000259" key="5">
    <source>
        <dbReference type="SMART" id="SM00470"/>
    </source>
</evidence>
<dbReference type="PANTHER" id="PTHR33375:SF1">
    <property type="entry name" value="CHROMOSOME-PARTITIONING PROTEIN PARB-RELATED"/>
    <property type="match status" value="1"/>
</dbReference>
<dbReference type="Pfam" id="PF17762">
    <property type="entry name" value="HTH_ParB"/>
    <property type="match status" value="1"/>
</dbReference>
<comment type="caution">
    <text evidence="6">The sequence shown here is derived from an EMBL/GenBank/DDBJ whole genome shotgun (WGS) entry which is preliminary data.</text>
</comment>
<dbReference type="InterPro" id="IPR004437">
    <property type="entry name" value="ParB/RepB/Spo0J"/>
</dbReference>
<dbReference type="InterPro" id="IPR041468">
    <property type="entry name" value="HTH_ParB/Spo0J"/>
</dbReference>
<dbReference type="SMART" id="SM00470">
    <property type="entry name" value="ParB"/>
    <property type="match status" value="1"/>
</dbReference>
<keyword evidence="2" id="KW-0159">Chromosome partition</keyword>
<comment type="function">
    <text evidence="4">Involved in chromosome partition. Localize to both poles of the predivisional cell following completion of DNA replication. Binds to the DNA origin of replication.</text>
</comment>
<dbReference type="Proteomes" id="UP001595528">
    <property type="component" value="Unassembled WGS sequence"/>
</dbReference>
<dbReference type="CDD" id="cd00093">
    <property type="entry name" value="HTH_XRE"/>
    <property type="match status" value="1"/>
</dbReference>
<dbReference type="InterPro" id="IPR001387">
    <property type="entry name" value="Cro/C1-type_HTH"/>
</dbReference>
<dbReference type="Gene3D" id="1.10.10.2830">
    <property type="match status" value="1"/>
</dbReference>
<dbReference type="Pfam" id="PF23552">
    <property type="entry name" value="ParB_C"/>
    <property type="match status" value="1"/>
</dbReference>
<dbReference type="InterPro" id="IPR050336">
    <property type="entry name" value="Chromosome_partition/occlusion"/>
</dbReference>
<dbReference type="EMBL" id="JBHRTR010000007">
    <property type="protein sequence ID" value="MFC3226161.1"/>
    <property type="molecule type" value="Genomic_DNA"/>
</dbReference>
<evidence type="ECO:0000256" key="1">
    <source>
        <dbReference type="ARBA" id="ARBA00006295"/>
    </source>
</evidence>
<comment type="similarity">
    <text evidence="1">Belongs to the ParB family.</text>
</comment>
<dbReference type="RefSeq" id="WP_379897982.1">
    <property type="nucleotide sequence ID" value="NZ_JBHRTR010000007.1"/>
</dbReference>
<reference evidence="7" key="1">
    <citation type="journal article" date="2019" name="Int. J. Syst. Evol. Microbiol.">
        <title>The Global Catalogue of Microorganisms (GCM) 10K type strain sequencing project: providing services to taxonomists for standard genome sequencing and annotation.</title>
        <authorList>
            <consortium name="The Broad Institute Genomics Platform"/>
            <consortium name="The Broad Institute Genome Sequencing Center for Infectious Disease"/>
            <person name="Wu L."/>
            <person name="Ma J."/>
        </authorList>
    </citation>
    <scope>NUCLEOTIDE SEQUENCE [LARGE SCALE GENOMIC DNA]</scope>
    <source>
        <strain evidence="7">KCTC 42964</strain>
    </source>
</reference>
<keyword evidence="7" id="KW-1185">Reference proteome</keyword>
<dbReference type="PANTHER" id="PTHR33375">
    <property type="entry name" value="CHROMOSOME-PARTITIONING PROTEIN PARB-RELATED"/>
    <property type="match status" value="1"/>
</dbReference>
<keyword evidence="3" id="KW-0238">DNA-binding</keyword>
<evidence type="ECO:0000256" key="2">
    <source>
        <dbReference type="ARBA" id="ARBA00022829"/>
    </source>
</evidence>
<dbReference type="SUPFAM" id="SSF110849">
    <property type="entry name" value="ParB/Sulfiredoxin"/>
    <property type="match status" value="1"/>
</dbReference>
<dbReference type="Gene3D" id="3.90.1530.30">
    <property type="match status" value="1"/>
</dbReference>
<dbReference type="Pfam" id="PF02195">
    <property type="entry name" value="ParB_N"/>
    <property type="match status" value="1"/>
</dbReference>
<dbReference type="InterPro" id="IPR036086">
    <property type="entry name" value="ParB/Sulfiredoxin_sf"/>
</dbReference>
<accession>A0ABV7KUV2</accession>
<dbReference type="InterPro" id="IPR057240">
    <property type="entry name" value="ParB_dimer_C"/>
</dbReference>
<dbReference type="NCBIfam" id="TIGR00180">
    <property type="entry name" value="parB_part"/>
    <property type="match status" value="1"/>
</dbReference>
<dbReference type="InterPro" id="IPR003115">
    <property type="entry name" value="ParB_N"/>
</dbReference>
<gene>
    <name evidence="6" type="ORF">ACFOGJ_02915</name>
</gene>
<dbReference type="CDD" id="cd16393">
    <property type="entry name" value="SPO0J_N"/>
    <property type="match status" value="1"/>
</dbReference>
<evidence type="ECO:0000313" key="6">
    <source>
        <dbReference type="EMBL" id="MFC3226161.1"/>
    </source>
</evidence>
<feature type="domain" description="ParB-like N-terminal" evidence="5">
    <location>
        <begin position="45"/>
        <end position="141"/>
    </location>
</feature>
<evidence type="ECO:0000256" key="3">
    <source>
        <dbReference type="ARBA" id="ARBA00023125"/>
    </source>
</evidence>
<dbReference type="SUPFAM" id="SSF109709">
    <property type="entry name" value="KorB DNA-binding domain-like"/>
    <property type="match status" value="1"/>
</dbReference>
<sequence length="340" mass="35715">MADNKAKRKGLGRGLAALLGDEPAIVAAGAGTDGAGEGARIAPDRILAVSDLKPNPYQPRRHFDEDALADLVESVRAKGVLIPLLVRPLPAGTPAEGERFEIIAGERRWRAAQRAGLHDVPVVVREITDVAALEIAIVENVQRADLNALEEARGYRRLMDEFGYTQEKVAEAIGKSRSHVANLIRLLGLPTEVQSYLSDGRLSAGHARALVTAEDPLGLAKKIVSGDLSVRQAEALAAGARQGGAAPKGKGKGRAAAGGDADIQDLEARLSNGLGMKVSIRHGGRSGEVRIAYGGLEQLDALIQVLEGGAGRASEADEDPIDDEELADVLEAELGALRDD</sequence>